<organism evidence="2 3">
    <name type="scientific">Dreissena polymorpha</name>
    <name type="common">Zebra mussel</name>
    <name type="synonym">Mytilus polymorpha</name>
    <dbReference type="NCBI Taxonomy" id="45954"/>
    <lineage>
        <taxon>Eukaryota</taxon>
        <taxon>Metazoa</taxon>
        <taxon>Spiralia</taxon>
        <taxon>Lophotrochozoa</taxon>
        <taxon>Mollusca</taxon>
        <taxon>Bivalvia</taxon>
        <taxon>Autobranchia</taxon>
        <taxon>Heteroconchia</taxon>
        <taxon>Euheterodonta</taxon>
        <taxon>Imparidentia</taxon>
        <taxon>Neoheterodontei</taxon>
        <taxon>Myida</taxon>
        <taxon>Dreissenoidea</taxon>
        <taxon>Dreissenidae</taxon>
        <taxon>Dreissena</taxon>
    </lineage>
</organism>
<dbReference type="Proteomes" id="UP000828390">
    <property type="component" value="Unassembled WGS sequence"/>
</dbReference>
<accession>A0A9D4L134</accession>
<evidence type="ECO:0000313" key="2">
    <source>
        <dbReference type="EMBL" id="KAH3849354.1"/>
    </source>
</evidence>
<reference evidence="2" key="2">
    <citation type="submission" date="2020-11" db="EMBL/GenBank/DDBJ databases">
        <authorList>
            <person name="McCartney M.A."/>
            <person name="Auch B."/>
            <person name="Kono T."/>
            <person name="Mallez S."/>
            <person name="Becker A."/>
            <person name="Gohl D.M."/>
            <person name="Silverstein K.A.T."/>
            <person name="Koren S."/>
            <person name="Bechman K.B."/>
            <person name="Herman A."/>
            <person name="Abrahante J.E."/>
            <person name="Garbe J."/>
        </authorList>
    </citation>
    <scope>NUCLEOTIDE SEQUENCE</scope>
    <source>
        <strain evidence="2">Duluth1</strain>
        <tissue evidence="2">Whole animal</tissue>
    </source>
</reference>
<name>A0A9D4L134_DREPO</name>
<reference evidence="2" key="1">
    <citation type="journal article" date="2019" name="bioRxiv">
        <title>The Genome of the Zebra Mussel, Dreissena polymorpha: A Resource for Invasive Species Research.</title>
        <authorList>
            <person name="McCartney M.A."/>
            <person name="Auch B."/>
            <person name="Kono T."/>
            <person name="Mallez S."/>
            <person name="Zhang Y."/>
            <person name="Obille A."/>
            <person name="Becker A."/>
            <person name="Abrahante J.E."/>
            <person name="Garbe J."/>
            <person name="Badalamenti J.P."/>
            <person name="Herman A."/>
            <person name="Mangelson H."/>
            <person name="Liachko I."/>
            <person name="Sullivan S."/>
            <person name="Sone E.D."/>
            <person name="Koren S."/>
            <person name="Silverstein K.A.T."/>
            <person name="Beckman K.B."/>
            <person name="Gohl D.M."/>
        </authorList>
    </citation>
    <scope>NUCLEOTIDE SEQUENCE</scope>
    <source>
        <strain evidence="2">Duluth1</strain>
        <tissue evidence="2">Whole animal</tissue>
    </source>
</reference>
<evidence type="ECO:0000313" key="3">
    <source>
        <dbReference type="Proteomes" id="UP000828390"/>
    </source>
</evidence>
<comment type="caution">
    <text evidence="2">The sequence shown here is derived from an EMBL/GenBank/DDBJ whole genome shotgun (WGS) entry which is preliminary data.</text>
</comment>
<dbReference type="EMBL" id="JAIWYP010000003">
    <property type="protein sequence ID" value="KAH3849354.1"/>
    <property type="molecule type" value="Genomic_DNA"/>
</dbReference>
<protein>
    <submittedName>
        <fullName evidence="2">Uncharacterized protein</fullName>
    </submittedName>
</protein>
<evidence type="ECO:0000256" key="1">
    <source>
        <dbReference type="SAM" id="MobiDB-lite"/>
    </source>
</evidence>
<dbReference type="AlphaFoldDB" id="A0A9D4L134"/>
<feature type="region of interest" description="Disordered" evidence="1">
    <location>
        <begin position="46"/>
        <end position="65"/>
    </location>
</feature>
<sequence>MSPGGVRWVCRVQVYHRTGEALDNAFLENLQALGVNIQNVRGQGYDGAKNMSVKQKGSRLASKPS</sequence>
<gene>
    <name evidence="2" type="ORF">DPMN_091753</name>
</gene>
<proteinExistence type="predicted"/>
<keyword evidence="3" id="KW-1185">Reference proteome</keyword>